<name>A0AA40EJR8_9PEZI</name>
<dbReference type="AlphaFoldDB" id="A0AA40EJR8"/>
<evidence type="ECO:0000313" key="2">
    <source>
        <dbReference type="Proteomes" id="UP001172155"/>
    </source>
</evidence>
<accession>A0AA40EJR8</accession>
<protein>
    <submittedName>
        <fullName evidence="1">Uncharacterized protein</fullName>
    </submittedName>
</protein>
<dbReference type="PANTHER" id="PTHR39474">
    <property type="entry name" value="UNNAMED PRODUCT"/>
    <property type="match status" value="1"/>
</dbReference>
<gene>
    <name evidence="1" type="ORF">B0T18DRAFT_431882</name>
</gene>
<organism evidence="1 2">
    <name type="scientific">Schizothecium vesticola</name>
    <dbReference type="NCBI Taxonomy" id="314040"/>
    <lineage>
        <taxon>Eukaryota</taxon>
        <taxon>Fungi</taxon>
        <taxon>Dikarya</taxon>
        <taxon>Ascomycota</taxon>
        <taxon>Pezizomycotina</taxon>
        <taxon>Sordariomycetes</taxon>
        <taxon>Sordariomycetidae</taxon>
        <taxon>Sordariales</taxon>
        <taxon>Schizotheciaceae</taxon>
        <taxon>Schizothecium</taxon>
    </lineage>
</organism>
<reference evidence="1" key="1">
    <citation type="submission" date="2023-06" db="EMBL/GenBank/DDBJ databases">
        <title>Genome-scale phylogeny and comparative genomics of the fungal order Sordariales.</title>
        <authorList>
            <consortium name="Lawrence Berkeley National Laboratory"/>
            <person name="Hensen N."/>
            <person name="Bonometti L."/>
            <person name="Westerberg I."/>
            <person name="Brannstrom I.O."/>
            <person name="Guillou S."/>
            <person name="Cros-Aarteil S."/>
            <person name="Calhoun S."/>
            <person name="Haridas S."/>
            <person name="Kuo A."/>
            <person name="Mondo S."/>
            <person name="Pangilinan J."/>
            <person name="Riley R."/>
            <person name="LaButti K."/>
            <person name="Andreopoulos B."/>
            <person name="Lipzen A."/>
            <person name="Chen C."/>
            <person name="Yanf M."/>
            <person name="Daum C."/>
            <person name="Ng V."/>
            <person name="Clum A."/>
            <person name="Steindorff A."/>
            <person name="Ohm R."/>
            <person name="Martin F."/>
            <person name="Silar P."/>
            <person name="Natvig D."/>
            <person name="Lalanne C."/>
            <person name="Gautier V."/>
            <person name="Ament-velasquez S.L."/>
            <person name="Kruys A."/>
            <person name="Hutchinson M.I."/>
            <person name="Powell A.J."/>
            <person name="Barry K."/>
            <person name="Miller A.N."/>
            <person name="Grigoriev I.V."/>
            <person name="Debuchy R."/>
            <person name="Gladieux P."/>
            <person name="Thoren M.H."/>
            <person name="Johannesson H."/>
        </authorList>
    </citation>
    <scope>NUCLEOTIDE SEQUENCE</scope>
    <source>
        <strain evidence="1">SMH3187-1</strain>
    </source>
</reference>
<dbReference type="PANTHER" id="PTHR39474:SF1">
    <property type="entry name" value="FUNGAL SPECIFIC TRANSCRIPTION FACTOR"/>
    <property type="match status" value="1"/>
</dbReference>
<comment type="caution">
    <text evidence="1">The sequence shown here is derived from an EMBL/GenBank/DDBJ whole genome shotgun (WGS) entry which is preliminary data.</text>
</comment>
<proteinExistence type="predicted"/>
<dbReference type="Proteomes" id="UP001172155">
    <property type="component" value="Unassembled WGS sequence"/>
</dbReference>
<sequence>MSPDDTEAALEEVEAQFKASALPALPALPAAPENSPGENAPQILRVDGAAVVLDHLGPMVIGRDGTVSRIANWGEMAAVERENTLRVLGKRNQVRLAALRGEQEGGGRRSKF</sequence>
<keyword evidence="2" id="KW-1185">Reference proteome</keyword>
<evidence type="ECO:0000313" key="1">
    <source>
        <dbReference type="EMBL" id="KAK0740599.1"/>
    </source>
</evidence>
<dbReference type="EMBL" id="JAUKUD010000006">
    <property type="protein sequence ID" value="KAK0740599.1"/>
    <property type="molecule type" value="Genomic_DNA"/>
</dbReference>